<name>A0AAV4GJ25_9GAST</name>
<comment type="caution">
    <text evidence="2">The sequence shown here is derived from an EMBL/GenBank/DDBJ whole genome shotgun (WGS) entry which is preliminary data.</text>
</comment>
<evidence type="ECO:0000256" key="1">
    <source>
        <dbReference type="SAM" id="MobiDB-lite"/>
    </source>
</evidence>
<feature type="region of interest" description="Disordered" evidence="1">
    <location>
        <begin position="1"/>
        <end position="21"/>
    </location>
</feature>
<evidence type="ECO:0000313" key="3">
    <source>
        <dbReference type="Proteomes" id="UP000762676"/>
    </source>
</evidence>
<keyword evidence="3" id="KW-1185">Reference proteome</keyword>
<feature type="compositionally biased region" description="Basic and acidic residues" evidence="1">
    <location>
        <begin position="1"/>
        <end position="17"/>
    </location>
</feature>
<evidence type="ECO:0000313" key="2">
    <source>
        <dbReference type="EMBL" id="GFR85442.1"/>
    </source>
</evidence>
<protein>
    <submittedName>
        <fullName evidence="2">Uncharacterized protein</fullName>
    </submittedName>
</protein>
<dbReference type="Proteomes" id="UP000762676">
    <property type="component" value="Unassembled WGS sequence"/>
</dbReference>
<dbReference type="EMBL" id="BMAT01008461">
    <property type="protein sequence ID" value="GFR85442.1"/>
    <property type="molecule type" value="Genomic_DNA"/>
</dbReference>
<dbReference type="AlphaFoldDB" id="A0AAV4GJ25"/>
<proteinExistence type="predicted"/>
<accession>A0AAV4GJ25</accession>
<organism evidence="2 3">
    <name type="scientific">Elysia marginata</name>
    <dbReference type="NCBI Taxonomy" id="1093978"/>
    <lineage>
        <taxon>Eukaryota</taxon>
        <taxon>Metazoa</taxon>
        <taxon>Spiralia</taxon>
        <taxon>Lophotrochozoa</taxon>
        <taxon>Mollusca</taxon>
        <taxon>Gastropoda</taxon>
        <taxon>Heterobranchia</taxon>
        <taxon>Euthyneura</taxon>
        <taxon>Panpulmonata</taxon>
        <taxon>Sacoglossa</taxon>
        <taxon>Placobranchoidea</taxon>
        <taxon>Plakobranchidae</taxon>
        <taxon>Elysia</taxon>
    </lineage>
</organism>
<sequence>MQTDRDRLGGKVGEKQIRQQTPSVRAFPEAKNKQTPGAARWSSHTIQTRHVELAVSVAPDHKSAAAAAPGSVCPGRLLDSMKLDEEREWSLYNAPGKGHVLVTS</sequence>
<gene>
    <name evidence="2" type="ORF">ElyMa_004173900</name>
</gene>
<reference evidence="2 3" key="1">
    <citation type="journal article" date="2021" name="Elife">
        <title>Chloroplast acquisition without the gene transfer in kleptoplastic sea slugs, Plakobranchus ocellatus.</title>
        <authorList>
            <person name="Maeda T."/>
            <person name="Takahashi S."/>
            <person name="Yoshida T."/>
            <person name="Shimamura S."/>
            <person name="Takaki Y."/>
            <person name="Nagai Y."/>
            <person name="Toyoda A."/>
            <person name="Suzuki Y."/>
            <person name="Arimoto A."/>
            <person name="Ishii H."/>
            <person name="Satoh N."/>
            <person name="Nishiyama T."/>
            <person name="Hasebe M."/>
            <person name="Maruyama T."/>
            <person name="Minagawa J."/>
            <person name="Obokata J."/>
            <person name="Shigenobu S."/>
        </authorList>
    </citation>
    <scope>NUCLEOTIDE SEQUENCE [LARGE SCALE GENOMIC DNA]</scope>
</reference>